<organism evidence="7 8">
    <name type="scientific">Sphingoaurantiacus capsulatus</name>
    <dbReference type="NCBI Taxonomy" id="1771310"/>
    <lineage>
        <taxon>Bacteria</taxon>
        <taxon>Pseudomonadati</taxon>
        <taxon>Pseudomonadota</taxon>
        <taxon>Alphaproteobacteria</taxon>
        <taxon>Sphingomonadales</taxon>
        <taxon>Sphingosinicellaceae</taxon>
        <taxon>Sphingoaurantiacus</taxon>
    </lineage>
</organism>
<comment type="similarity">
    <text evidence="1 5">Belongs to the FlgD family.</text>
</comment>
<dbReference type="Pfam" id="PF03963">
    <property type="entry name" value="FlgD"/>
    <property type="match status" value="1"/>
</dbReference>
<evidence type="ECO:0000256" key="1">
    <source>
        <dbReference type="ARBA" id="ARBA00010577"/>
    </source>
</evidence>
<evidence type="ECO:0000256" key="3">
    <source>
        <dbReference type="ARBA" id="ARBA00022795"/>
    </source>
</evidence>
<comment type="function">
    <text evidence="4 5">Required for flagellar hook formation. May act as a scaffolding protein.</text>
</comment>
<proteinExistence type="inferred from homology"/>
<dbReference type="InterPro" id="IPR025965">
    <property type="entry name" value="FlgD/Vpr_Ig-like"/>
</dbReference>
<comment type="caution">
    <text evidence="7">The sequence shown here is derived from an EMBL/GenBank/DDBJ whole genome shotgun (WGS) entry which is preliminary data.</text>
</comment>
<sequence>MTTVNANAAANAAAATAGTASKGAGSMDQKDFLRLMTAQLTTQDPFNPVDNTQMVAQMAQFSQVAGIAEMNASLKSLVEGMGGGRISDAASWIGRSVLAESDVAMPLKDGSFAGEAVIPEDADTVSIAYVNAQGAILHEETRGATKAGTIQFNWNGKNAEGDAVPGPVKLVVTARKGADQLPTPTATWATVTGIQSPANGGSTKLLTSVGSLDPADALRLA</sequence>
<keyword evidence="8" id="KW-1185">Reference proteome</keyword>
<evidence type="ECO:0000313" key="7">
    <source>
        <dbReference type="EMBL" id="MFC3714139.1"/>
    </source>
</evidence>
<feature type="domain" description="FlgD/Vpr Ig-like" evidence="6">
    <location>
        <begin position="110"/>
        <end position="176"/>
    </location>
</feature>
<protein>
    <recommendedName>
        <fullName evidence="2 5">Basal-body rod modification protein FlgD</fullName>
    </recommendedName>
</protein>
<evidence type="ECO:0000256" key="5">
    <source>
        <dbReference type="RuleBase" id="RU362076"/>
    </source>
</evidence>
<keyword evidence="7" id="KW-0966">Cell projection</keyword>
<dbReference type="RefSeq" id="WP_380863291.1">
    <property type="nucleotide sequence ID" value="NZ_JBHRXV010000011.1"/>
</dbReference>
<dbReference type="EMBL" id="JBHRXV010000011">
    <property type="protein sequence ID" value="MFC3714139.1"/>
    <property type="molecule type" value="Genomic_DNA"/>
</dbReference>
<dbReference type="Gene3D" id="2.30.30.910">
    <property type="match status" value="1"/>
</dbReference>
<accession>A0ABV7XDG8</accession>
<keyword evidence="7" id="KW-0969">Cilium</keyword>
<evidence type="ECO:0000256" key="4">
    <source>
        <dbReference type="ARBA" id="ARBA00024746"/>
    </source>
</evidence>
<name>A0ABV7XDG8_9SPHN</name>
<keyword evidence="3 5" id="KW-1005">Bacterial flagellum biogenesis</keyword>
<dbReference type="Gene3D" id="2.60.40.4070">
    <property type="match status" value="1"/>
</dbReference>
<dbReference type="InterPro" id="IPR005648">
    <property type="entry name" value="FlgD"/>
</dbReference>
<reference evidence="8" key="1">
    <citation type="journal article" date="2019" name="Int. J. Syst. Evol. Microbiol.">
        <title>The Global Catalogue of Microorganisms (GCM) 10K type strain sequencing project: providing services to taxonomists for standard genome sequencing and annotation.</title>
        <authorList>
            <consortium name="The Broad Institute Genomics Platform"/>
            <consortium name="The Broad Institute Genome Sequencing Center for Infectious Disease"/>
            <person name="Wu L."/>
            <person name="Ma J."/>
        </authorList>
    </citation>
    <scope>NUCLEOTIDE SEQUENCE [LARGE SCALE GENOMIC DNA]</scope>
    <source>
        <strain evidence="8">KCTC 42644</strain>
    </source>
</reference>
<dbReference type="Pfam" id="PF13860">
    <property type="entry name" value="FlgD_ig"/>
    <property type="match status" value="1"/>
</dbReference>
<evidence type="ECO:0000313" key="8">
    <source>
        <dbReference type="Proteomes" id="UP001595615"/>
    </source>
</evidence>
<evidence type="ECO:0000259" key="6">
    <source>
        <dbReference type="Pfam" id="PF13860"/>
    </source>
</evidence>
<gene>
    <name evidence="7" type="ORF">ACFOMD_16325</name>
</gene>
<evidence type="ECO:0000256" key="2">
    <source>
        <dbReference type="ARBA" id="ARBA00016013"/>
    </source>
</evidence>
<keyword evidence="7" id="KW-0282">Flagellum</keyword>
<dbReference type="Proteomes" id="UP001595615">
    <property type="component" value="Unassembled WGS sequence"/>
</dbReference>